<proteinExistence type="predicted"/>
<feature type="transmembrane region" description="Helical" evidence="1">
    <location>
        <begin position="138"/>
        <end position="157"/>
    </location>
</feature>
<evidence type="ECO:0000313" key="3">
    <source>
        <dbReference type="Proteomes" id="UP001236652"/>
    </source>
</evidence>
<reference evidence="2 3" key="1">
    <citation type="submission" date="2023-05" db="EMBL/GenBank/DDBJ databases">
        <title>Comparative genomics reveals the evidence of polycyclic aromatic hydrocarbons degradation in moderately halophilic genus Pontibacillus.</title>
        <authorList>
            <person name="Yang H."/>
            <person name="Qian Z."/>
        </authorList>
    </citation>
    <scope>NUCLEOTIDE SEQUENCE [LARGE SCALE GENOMIC DNA]</scope>
    <source>
        <strain evidence="3">HN14</strain>
    </source>
</reference>
<feature type="transmembrane region" description="Helical" evidence="1">
    <location>
        <begin position="66"/>
        <end position="92"/>
    </location>
</feature>
<dbReference type="RefSeq" id="WP_231415785.1">
    <property type="nucleotide sequence ID" value="NZ_CP126446.1"/>
</dbReference>
<keyword evidence="1" id="KW-0812">Transmembrane</keyword>
<evidence type="ECO:0000256" key="1">
    <source>
        <dbReference type="SAM" id="Phobius"/>
    </source>
</evidence>
<keyword evidence="1" id="KW-0472">Membrane</keyword>
<accession>A0ABY8V208</accession>
<keyword evidence="3" id="KW-1185">Reference proteome</keyword>
<dbReference type="InterPro" id="IPR019690">
    <property type="entry name" value="DUF2569"/>
</dbReference>
<sequence length="172" mass="19648">MDTNTTPDTTLEEYDHINGWLILVAMGLIFSIVGNVIKIFTTFLPLFEEETWSEITTKGTDLYAPFLGTTIIVESIVQILLLGFTIFLAVMFFKKHRLVPKLMIYFYIIALVLIVIDNTVAFAILQESEFGQIAYGQLYPQLFGAIIGACIWIPYFLKSKRVKLTFTQTWKS</sequence>
<feature type="transmembrane region" description="Helical" evidence="1">
    <location>
        <begin position="20"/>
        <end position="46"/>
    </location>
</feature>
<evidence type="ECO:0000313" key="2">
    <source>
        <dbReference type="EMBL" id="WIF99518.1"/>
    </source>
</evidence>
<organism evidence="2 3">
    <name type="scientific">Pontibacillus chungwhensis</name>
    <dbReference type="NCBI Taxonomy" id="265426"/>
    <lineage>
        <taxon>Bacteria</taxon>
        <taxon>Bacillati</taxon>
        <taxon>Bacillota</taxon>
        <taxon>Bacilli</taxon>
        <taxon>Bacillales</taxon>
        <taxon>Bacillaceae</taxon>
        <taxon>Pontibacillus</taxon>
    </lineage>
</organism>
<keyword evidence="1" id="KW-1133">Transmembrane helix</keyword>
<protein>
    <submittedName>
        <fullName evidence="2">DUF2569 domain-containing protein</fullName>
    </submittedName>
</protein>
<name>A0ABY8V208_9BACI</name>
<feature type="transmembrane region" description="Helical" evidence="1">
    <location>
        <begin position="104"/>
        <end position="126"/>
    </location>
</feature>
<gene>
    <name evidence="2" type="ORF">QNI29_07630</name>
</gene>
<dbReference type="Pfam" id="PF10754">
    <property type="entry name" value="DUF2569"/>
    <property type="match status" value="1"/>
</dbReference>
<dbReference type="Proteomes" id="UP001236652">
    <property type="component" value="Chromosome"/>
</dbReference>
<dbReference type="EMBL" id="CP126446">
    <property type="protein sequence ID" value="WIF99518.1"/>
    <property type="molecule type" value="Genomic_DNA"/>
</dbReference>